<keyword evidence="6 10" id="KW-0378">Hydrolase</keyword>
<evidence type="ECO:0000256" key="10">
    <source>
        <dbReference type="HAMAP-Rule" id="MF_00575"/>
    </source>
</evidence>
<dbReference type="Proteomes" id="UP001303946">
    <property type="component" value="Chromosome"/>
</dbReference>
<dbReference type="Pfam" id="PF00149">
    <property type="entry name" value="Metallophos"/>
    <property type="match status" value="1"/>
</dbReference>
<comment type="catalytic activity">
    <reaction evidence="10">
        <text>UDP-2-N,3-O-bis[(3R)-3-hydroxytetradecanoyl]-alpha-D-glucosamine + H2O = 2-N,3-O-bis[(3R)-3-hydroxytetradecanoyl]-alpha-D-glucosaminyl 1-phosphate + UMP + 2 H(+)</text>
        <dbReference type="Rhea" id="RHEA:25213"/>
        <dbReference type="ChEBI" id="CHEBI:15377"/>
        <dbReference type="ChEBI" id="CHEBI:15378"/>
        <dbReference type="ChEBI" id="CHEBI:57865"/>
        <dbReference type="ChEBI" id="CHEBI:57957"/>
        <dbReference type="ChEBI" id="CHEBI:78847"/>
        <dbReference type="EC" id="3.6.1.54"/>
    </reaction>
</comment>
<feature type="binding site" evidence="10">
    <location>
        <position position="94"/>
    </location>
    <ligand>
        <name>Mn(2+)</name>
        <dbReference type="ChEBI" id="CHEBI:29035"/>
        <label>2</label>
    </ligand>
</feature>
<feature type="binding site" evidence="10">
    <location>
        <position position="25"/>
    </location>
    <ligand>
        <name>Mn(2+)</name>
        <dbReference type="ChEBI" id="CHEBI:29035"/>
        <label>1</label>
    </ligand>
</feature>
<comment type="similarity">
    <text evidence="10">Belongs to the LpxH family.</text>
</comment>
<dbReference type="GO" id="GO:0016787">
    <property type="term" value="F:hydrolase activity"/>
    <property type="evidence" value="ECO:0007669"/>
    <property type="project" value="UniProtKB-KW"/>
</dbReference>
<dbReference type="CDD" id="cd07398">
    <property type="entry name" value="MPP_YbbF-LpxH"/>
    <property type="match status" value="1"/>
</dbReference>
<evidence type="ECO:0000256" key="1">
    <source>
        <dbReference type="ARBA" id="ARBA00022475"/>
    </source>
</evidence>
<protein>
    <recommendedName>
        <fullName evidence="10">UDP-2,3-diacylglucosamine hydrolase</fullName>
        <ecNumber evidence="10">3.6.1.54</ecNumber>
    </recommendedName>
    <alternativeName>
        <fullName evidence="10">UDP-2,3-diacylglucosamine diphosphatase</fullName>
    </alternativeName>
</protein>
<feature type="binding site" evidence="10">
    <location>
        <position position="212"/>
    </location>
    <ligand>
        <name>substrate</name>
    </ligand>
</feature>
<dbReference type="Gene3D" id="3.60.21.10">
    <property type="match status" value="1"/>
</dbReference>
<name>A0ABZ0CMH4_9BURK</name>
<proteinExistence type="inferred from homology"/>
<evidence type="ECO:0000256" key="4">
    <source>
        <dbReference type="ARBA" id="ARBA00022556"/>
    </source>
</evidence>
<keyword evidence="9 10" id="KW-0464">Manganese</keyword>
<keyword evidence="5 10" id="KW-0479">Metal-binding</keyword>
<dbReference type="InterPro" id="IPR004843">
    <property type="entry name" value="Calcineurin-like_PHP"/>
</dbReference>
<reference evidence="13 14" key="1">
    <citation type="submission" date="2023-10" db="EMBL/GenBank/DDBJ databases">
        <title>Bacteria for the degradation of biodegradable plastic PBAT(Polybutylene adipate terephthalate).</title>
        <authorList>
            <person name="Weon H.-Y."/>
            <person name="Yeon J."/>
        </authorList>
    </citation>
    <scope>NUCLEOTIDE SEQUENCE [LARGE SCALE GENOMIC DNA]</scope>
    <source>
        <strain evidence="13 14">SBD 7-3</strain>
    </source>
</reference>
<feature type="binding site" evidence="10">
    <location>
        <position position="27"/>
    </location>
    <ligand>
        <name>Mn(2+)</name>
        <dbReference type="ChEBI" id="CHEBI:29035"/>
        <label>1</label>
    </ligand>
</feature>
<feature type="binding site" evidence="10">
    <location>
        <begin position="94"/>
        <end position="95"/>
    </location>
    <ligand>
        <name>substrate</name>
    </ligand>
</feature>
<feature type="binding site" evidence="10">
    <location>
        <position position="214"/>
    </location>
    <ligand>
        <name>Mn(2+)</name>
        <dbReference type="ChEBI" id="CHEBI:29035"/>
        <label>1</label>
    </ligand>
</feature>
<dbReference type="SUPFAM" id="SSF56300">
    <property type="entry name" value="Metallo-dependent phosphatases"/>
    <property type="match status" value="1"/>
</dbReference>
<feature type="binding site" evidence="10">
    <location>
        <position position="137"/>
    </location>
    <ligand>
        <name>substrate</name>
    </ligand>
</feature>
<keyword evidence="8 10" id="KW-0472">Membrane</keyword>
<sequence>MSETLSAPPELLADAHWQRIDFISDLHLSADTPRTFEAWASYLRDTPADAVFILGDLFEVWVGDDSRFEGFEAACAQVLRDASAKRSLAFLVGNRDFLVGDALLKDCGVTALADPTLLLAFGQRVLLTHGDALCLADTEYQAFRAMVRSPAWQGQFLAQPLEARREYARQVRQQSEARKTSQASPQEWADVDVPEAQRWLRAASSSTMVHGHTHRPASQPLGDGCERHVLSDWELDHRPHRAEVLRLTHQGFQRLPLTQALAP</sequence>
<dbReference type="PANTHER" id="PTHR34990">
    <property type="entry name" value="UDP-2,3-DIACYLGLUCOSAMINE HYDROLASE-RELATED"/>
    <property type="match status" value="1"/>
</dbReference>
<feature type="binding site" evidence="10">
    <location>
        <position position="56"/>
    </location>
    <ligand>
        <name>Mn(2+)</name>
        <dbReference type="ChEBI" id="CHEBI:29035"/>
        <label>1</label>
    </ligand>
</feature>
<feature type="binding site" evidence="10">
    <location>
        <position position="56"/>
    </location>
    <ligand>
        <name>Mn(2+)</name>
        <dbReference type="ChEBI" id="CHEBI:29035"/>
        <label>2</label>
    </ligand>
</feature>
<evidence type="ECO:0000256" key="6">
    <source>
        <dbReference type="ARBA" id="ARBA00022801"/>
    </source>
</evidence>
<feature type="domain" description="Calcineurin-like phosphoesterase" evidence="12">
    <location>
        <begin position="19"/>
        <end position="216"/>
    </location>
</feature>
<accession>A0ABZ0CMH4</accession>
<feature type="binding site" evidence="10">
    <location>
        <position position="179"/>
    </location>
    <ligand>
        <name>substrate</name>
    </ligand>
</feature>
<keyword evidence="4 10" id="KW-0441">Lipid A biosynthesis</keyword>
<dbReference type="NCBIfam" id="NF003743">
    <property type="entry name" value="PRK05340.1"/>
    <property type="match status" value="1"/>
</dbReference>
<evidence type="ECO:0000256" key="8">
    <source>
        <dbReference type="ARBA" id="ARBA00023136"/>
    </source>
</evidence>
<evidence type="ECO:0000259" key="12">
    <source>
        <dbReference type="Pfam" id="PF00149"/>
    </source>
</evidence>
<evidence type="ECO:0000256" key="11">
    <source>
        <dbReference type="SAM" id="MobiDB-lite"/>
    </source>
</evidence>
<comment type="function">
    <text evidence="10">Hydrolyzes the pyrophosphate bond of UDP-2,3-diacylglucosamine to yield 2,3-diacylglucosamine 1-phosphate (lipid X) and UMP by catalyzing the attack of water at the alpha-P atom. Involved in the biosynthesis of lipid A, a phosphorylated glycolipid that anchors the lipopolysaccharide to the outer membrane of the cell.</text>
</comment>
<dbReference type="RefSeq" id="WP_316698513.1">
    <property type="nucleotide sequence ID" value="NZ_CP136336.1"/>
</dbReference>
<keyword evidence="14" id="KW-1185">Reference proteome</keyword>
<dbReference type="InterPro" id="IPR029052">
    <property type="entry name" value="Metallo-depent_PP-like"/>
</dbReference>
<dbReference type="InterPro" id="IPR043461">
    <property type="entry name" value="LpxH-like"/>
</dbReference>
<dbReference type="EMBL" id="CP136336">
    <property type="protein sequence ID" value="WOB06170.1"/>
    <property type="molecule type" value="Genomic_DNA"/>
</dbReference>
<dbReference type="InterPro" id="IPR010138">
    <property type="entry name" value="UDP-diacylglucosamine_Hdrlase"/>
</dbReference>
<comment type="pathway">
    <text evidence="10">Glycolipid biosynthesis; lipid IV(A) biosynthesis; lipid IV(A) from (3R)-3-hydroxytetradecanoyl-[acyl-carrier-protein] and UDP-N-acetyl-alpha-D-glucosamine: step 4/6.</text>
</comment>
<evidence type="ECO:0000256" key="7">
    <source>
        <dbReference type="ARBA" id="ARBA00023098"/>
    </source>
</evidence>
<comment type="subcellular location">
    <subcellularLocation>
        <location evidence="10">Cell inner membrane</location>
        <topology evidence="10">Peripheral membrane protein</topology>
        <orientation evidence="10">Cytoplasmic side</orientation>
    </subcellularLocation>
</comment>
<evidence type="ECO:0000256" key="5">
    <source>
        <dbReference type="ARBA" id="ARBA00022723"/>
    </source>
</evidence>
<dbReference type="EC" id="3.6.1.54" evidence="10"/>
<feature type="binding site" evidence="10">
    <location>
        <position position="175"/>
    </location>
    <ligand>
        <name>substrate</name>
    </ligand>
</feature>
<dbReference type="PANTHER" id="PTHR34990:SF1">
    <property type="entry name" value="UDP-2,3-DIACYLGLUCOSAMINE HYDROLASE"/>
    <property type="match status" value="1"/>
</dbReference>
<evidence type="ECO:0000256" key="3">
    <source>
        <dbReference type="ARBA" id="ARBA00022519"/>
    </source>
</evidence>
<dbReference type="NCBIfam" id="TIGR01854">
    <property type="entry name" value="lipid_A_lpxH"/>
    <property type="match status" value="1"/>
</dbReference>
<dbReference type="HAMAP" id="MF_00575">
    <property type="entry name" value="LpxH"/>
    <property type="match status" value="1"/>
</dbReference>
<feature type="region of interest" description="Disordered" evidence="11">
    <location>
        <begin position="204"/>
        <end position="223"/>
    </location>
</feature>
<organism evidence="13 14">
    <name type="scientific">Piscinibacter gummiphilus</name>
    <dbReference type="NCBI Taxonomy" id="946333"/>
    <lineage>
        <taxon>Bacteria</taxon>
        <taxon>Pseudomonadati</taxon>
        <taxon>Pseudomonadota</taxon>
        <taxon>Betaproteobacteria</taxon>
        <taxon>Burkholderiales</taxon>
        <taxon>Sphaerotilaceae</taxon>
        <taxon>Piscinibacter</taxon>
    </lineage>
</organism>
<evidence type="ECO:0000313" key="13">
    <source>
        <dbReference type="EMBL" id="WOB06170.1"/>
    </source>
</evidence>
<feature type="binding site" evidence="10">
    <location>
        <position position="129"/>
    </location>
    <ligand>
        <name>Mn(2+)</name>
        <dbReference type="ChEBI" id="CHEBI:29035"/>
        <label>2</label>
    </ligand>
</feature>
<gene>
    <name evidence="10" type="primary">lpxH</name>
    <name evidence="13" type="ORF">RXV79_14685</name>
</gene>
<keyword evidence="3 10" id="KW-0997">Cell inner membrane</keyword>
<comment type="cofactor">
    <cofactor evidence="10">
        <name>Mn(2+)</name>
        <dbReference type="ChEBI" id="CHEBI:29035"/>
    </cofactor>
    <text evidence="10">Binds 2 Mn(2+) ions per subunit in a binuclear metal center.</text>
</comment>
<evidence type="ECO:0000256" key="9">
    <source>
        <dbReference type="ARBA" id="ARBA00023211"/>
    </source>
</evidence>
<keyword evidence="2 10" id="KW-0444">Lipid biosynthesis</keyword>
<feature type="binding site" evidence="10">
    <location>
        <position position="212"/>
    </location>
    <ligand>
        <name>Mn(2+)</name>
        <dbReference type="ChEBI" id="CHEBI:29035"/>
        <label>2</label>
    </ligand>
</feature>
<keyword evidence="1 10" id="KW-1003">Cell membrane</keyword>
<evidence type="ECO:0000256" key="2">
    <source>
        <dbReference type="ARBA" id="ARBA00022516"/>
    </source>
</evidence>
<feature type="binding site" evidence="10">
    <location>
        <position position="182"/>
    </location>
    <ligand>
        <name>substrate</name>
    </ligand>
</feature>
<evidence type="ECO:0000313" key="14">
    <source>
        <dbReference type="Proteomes" id="UP001303946"/>
    </source>
</evidence>
<keyword evidence="7 10" id="KW-0443">Lipid metabolism</keyword>